<evidence type="ECO:0000313" key="1">
    <source>
        <dbReference type="EMBL" id="CAE7776497.1"/>
    </source>
</evidence>
<dbReference type="GO" id="GO:0006457">
    <property type="term" value="P:protein folding"/>
    <property type="evidence" value="ECO:0007669"/>
    <property type="project" value="InterPro"/>
</dbReference>
<accession>A0A812YCE3</accession>
<dbReference type="SUPFAM" id="SSF54534">
    <property type="entry name" value="FKBP-like"/>
    <property type="match status" value="1"/>
</dbReference>
<dbReference type="EMBL" id="CAJNIZ010047815">
    <property type="protein sequence ID" value="CAE7776497.1"/>
    <property type="molecule type" value="Genomic_DNA"/>
</dbReference>
<dbReference type="InterPro" id="IPR037041">
    <property type="entry name" value="Trigger_fac_C_sf"/>
</dbReference>
<dbReference type="Gene3D" id="3.10.50.40">
    <property type="match status" value="1"/>
</dbReference>
<sequence length="562" mass="63331">MIEEAPDGREFVVVELDKLVPGINWASVLEPKVEVLGPYANPVVELPVLTREEESLVDETLRHLQRTKRVLQPVEGRAGAFGDVLTVDMQGYAMKEDGSRGEELDVGSATGLELELGASNFSAEVEQSLDGISVGETRDVQVTLGQRAGGMGGQQIICAVTCQEVKEQQLPELNDEFAREIKREEQFKQAGTMEGIPEEEEGSAENFSLADLRAEIGREVQQVAQTQSNDVVDTQLRSHLRQTLKVKCEWADLQTEEATDEELSVAIRFIAEKEGLMQNIDMDDVERKTWSKLGEPEEGETIKQVGKDPAREYQDAHREILRSRLTEEASRLTVNRRVPLLPAAFFLETLRRGAKGQVVLDAGDGHAAAAFGQRRFVLSYCWVEIRDRDSLDDWRRAYDNRFMVTSLQYMHRHVGDCVDQVYRTHAEKQDYFRQHQLPNLTWMDLNMMTHDRSLRQRQPAYFGDVGGPPRIGVLAKRQATPLANRVLQPKLNLGSKAWPATSALQDQLMLAMTCCQRSTETTADYGRARFFLSQTRIVAIYCNPLHNCPCFATLLPILATPW</sequence>
<dbReference type="AlphaFoldDB" id="A0A812YCE3"/>
<dbReference type="InterPro" id="IPR046357">
    <property type="entry name" value="PPIase_dom_sf"/>
</dbReference>
<evidence type="ECO:0000313" key="2">
    <source>
        <dbReference type="Proteomes" id="UP000649617"/>
    </source>
</evidence>
<dbReference type="Proteomes" id="UP000649617">
    <property type="component" value="Unassembled WGS sequence"/>
</dbReference>
<dbReference type="GO" id="GO:0015031">
    <property type="term" value="P:protein transport"/>
    <property type="evidence" value="ECO:0007669"/>
    <property type="project" value="InterPro"/>
</dbReference>
<dbReference type="Gene3D" id="1.10.3120.10">
    <property type="entry name" value="Trigger factor, C-terminal domain"/>
    <property type="match status" value="1"/>
</dbReference>
<dbReference type="GO" id="GO:0003755">
    <property type="term" value="F:peptidyl-prolyl cis-trans isomerase activity"/>
    <property type="evidence" value="ECO:0007669"/>
    <property type="project" value="InterPro"/>
</dbReference>
<keyword evidence="2" id="KW-1185">Reference proteome</keyword>
<proteinExistence type="predicted"/>
<protein>
    <submittedName>
        <fullName evidence="1">Tig protein</fullName>
    </submittedName>
</protein>
<gene>
    <name evidence="1" type="primary">tig</name>
    <name evidence="1" type="ORF">SPIL2461_LOCUS22996</name>
</gene>
<comment type="caution">
    <text evidence="1">The sequence shown here is derived from an EMBL/GenBank/DDBJ whole genome shotgun (WGS) entry which is preliminary data.</text>
</comment>
<organism evidence="1 2">
    <name type="scientific">Symbiodinium pilosum</name>
    <name type="common">Dinoflagellate</name>
    <dbReference type="NCBI Taxonomy" id="2952"/>
    <lineage>
        <taxon>Eukaryota</taxon>
        <taxon>Sar</taxon>
        <taxon>Alveolata</taxon>
        <taxon>Dinophyceae</taxon>
        <taxon>Suessiales</taxon>
        <taxon>Symbiodiniaceae</taxon>
        <taxon>Symbiodinium</taxon>
    </lineage>
</organism>
<reference evidence="1" key="1">
    <citation type="submission" date="2021-02" db="EMBL/GenBank/DDBJ databases">
        <authorList>
            <person name="Dougan E. K."/>
            <person name="Rhodes N."/>
            <person name="Thang M."/>
            <person name="Chan C."/>
        </authorList>
    </citation>
    <scope>NUCLEOTIDE SEQUENCE</scope>
</reference>
<dbReference type="OrthoDB" id="3366at2759"/>
<name>A0A812YCE3_SYMPI</name>